<dbReference type="Proteomes" id="UP001281614">
    <property type="component" value="Unassembled WGS sequence"/>
</dbReference>
<feature type="repeat" description="ANK" evidence="3">
    <location>
        <begin position="132"/>
        <end position="160"/>
    </location>
</feature>
<keyword evidence="5" id="KW-1185">Reference proteome</keyword>
<evidence type="ECO:0000256" key="1">
    <source>
        <dbReference type="ARBA" id="ARBA00022737"/>
    </source>
</evidence>
<reference evidence="4" key="1">
    <citation type="submission" date="2023-02" db="EMBL/GenBank/DDBJ databases">
        <title>Colletotrichum kahawae CIFC_Que2 genome sequencing and assembly.</title>
        <authorList>
            <person name="Baroncelli R."/>
        </authorList>
    </citation>
    <scope>NUCLEOTIDE SEQUENCE</scope>
    <source>
        <strain evidence="4">CIFC_Que2</strain>
    </source>
</reference>
<keyword evidence="1" id="KW-0677">Repeat</keyword>
<dbReference type="InterPro" id="IPR050745">
    <property type="entry name" value="Multifunctional_regulatory"/>
</dbReference>
<evidence type="ECO:0000313" key="5">
    <source>
        <dbReference type="Proteomes" id="UP001281614"/>
    </source>
</evidence>
<name>A0AAE0D5M9_COLKA</name>
<dbReference type="AlphaFoldDB" id="A0AAE0D5M9"/>
<keyword evidence="4" id="KW-0418">Kinase</keyword>
<organism evidence="4 5">
    <name type="scientific">Colletotrichum kahawae</name>
    <name type="common">Coffee berry disease fungus</name>
    <dbReference type="NCBI Taxonomy" id="34407"/>
    <lineage>
        <taxon>Eukaryota</taxon>
        <taxon>Fungi</taxon>
        <taxon>Dikarya</taxon>
        <taxon>Ascomycota</taxon>
        <taxon>Pezizomycotina</taxon>
        <taxon>Sordariomycetes</taxon>
        <taxon>Hypocreomycetidae</taxon>
        <taxon>Glomerellales</taxon>
        <taxon>Glomerellaceae</taxon>
        <taxon>Colletotrichum</taxon>
        <taxon>Colletotrichum gloeosporioides species complex</taxon>
    </lineage>
</organism>
<accession>A0AAE0D5M9</accession>
<evidence type="ECO:0000256" key="2">
    <source>
        <dbReference type="ARBA" id="ARBA00023043"/>
    </source>
</evidence>
<dbReference type="InterPro" id="IPR002110">
    <property type="entry name" value="Ankyrin_rpt"/>
</dbReference>
<keyword evidence="2 3" id="KW-0040">ANK repeat</keyword>
<evidence type="ECO:0000313" key="4">
    <source>
        <dbReference type="EMBL" id="KAK2751279.1"/>
    </source>
</evidence>
<dbReference type="SMART" id="SM00248">
    <property type="entry name" value="ANK"/>
    <property type="match status" value="7"/>
</dbReference>
<dbReference type="PROSITE" id="PS50088">
    <property type="entry name" value="ANK_REPEAT"/>
    <property type="match status" value="1"/>
</dbReference>
<sequence length="872" mass="98153">MKKILSVSSFHANAGVIRYRPQDEYKEWSRDTESAKQRFDRHYRRDGEIFQLRSDWLNNGDFGEYRDSIADYIYDEQQEEEDDDEDDDDEDGLDWALWRRFDAEVFGVVRWLEDDFGHRDILNQPKAVYWFPVHIATRQGNIETLVLLVEFGALLNIPSKGFCVHASDPNNQSCLHFPDWTDGFDPTVMHPAWTPYHIALCHGHQGVAHFILKICPHISERLLFEGDEITRPIPKFISAMRHSYPGIAEFCLESELDDIEEAHPDVFNGTLLWRAFWELENFEPALDILVRYGADVEHDLGEGHTLLVEACYHGHYREALALIDAGANGNNSLHEPGSDTNLEEAIEDRNHWSLNATTVLELCCRLHPSWAWNVPVSLPSCDAALAVVSHIIDSGVENVIKSVAVLTSARFHRVDTLEVLLKLGGDLHDPEADDSSALSHATRQSPEWGLQAWSENLLQTFSIIINHAKNTGRQLDGVAEAEKLMKVYERAREDSDAAVRITNTILLLVSEGLVDINHRIGSETLIAKAAGIRNCLLVRGLFDLGARDNLVTLWSNAFTTQQCREESTNEIFQVLAKIDSKGRIFKDPYFVATAMSSGAWSVVNQMEPHLHLDKDWVNKTNGDCPVRGPDIGSIHGDFDGWSLLHFAAGFGRVTVCRELVDMHAGVHTSAKGGETPLSLALGIWAGSHLIVNLLMGGEQRLDAETAAKYRLIAEDKINNGRWPDAANILAVCPRGGLSYIRGPLLLHAMMRYCFSHSEIPDRRLCEQLIRNGADVNAIDEDGNTPLGYLLVLTTSAVEHDHRWFFLDDWVSETLTSLIMAGAKPSIRNCKGQSVLELLDIVREWKGCHWTVSEILTTTLLYQVMLYRQSIGM</sequence>
<gene>
    <name evidence="4" type="ORF">CKAH01_06465</name>
</gene>
<dbReference type="SUPFAM" id="SSF48403">
    <property type="entry name" value="Ankyrin repeat"/>
    <property type="match status" value="2"/>
</dbReference>
<evidence type="ECO:0000256" key="3">
    <source>
        <dbReference type="PROSITE-ProRule" id="PRU00023"/>
    </source>
</evidence>
<dbReference type="GO" id="GO:0016301">
    <property type="term" value="F:kinase activity"/>
    <property type="evidence" value="ECO:0007669"/>
    <property type="project" value="UniProtKB-KW"/>
</dbReference>
<proteinExistence type="predicted"/>
<dbReference type="InterPro" id="IPR036770">
    <property type="entry name" value="Ankyrin_rpt-contain_sf"/>
</dbReference>
<protein>
    <submittedName>
        <fullName evidence="4">Tnni3 interacting kinase</fullName>
    </submittedName>
</protein>
<keyword evidence="4" id="KW-0808">Transferase</keyword>
<dbReference type="Gene3D" id="1.25.40.20">
    <property type="entry name" value="Ankyrin repeat-containing domain"/>
    <property type="match status" value="3"/>
</dbReference>
<dbReference type="PANTHER" id="PTHR24189">
    <property type="entry name" value="MYOTROPHIN"/>
    <property type="match status" value="1"/>
</dbReference>
<comment type="caution">
    <text evidence="4">The sequence shown here is derived from an EMBL/GenBank/DDBJ whole genome shotgun (WGS) entry which is preliminary data.</text>
</comment>
<dbReference type="EMBL" id="VYYT01000267">
    <property type="protein sequence ID" value="KAK2751279.1"/>
    <property type="molecule type" value="Genomic_DNA"/>
</dbReference>